<dbReference type="AlphaFoldDB" id="A0A9Q3DBB9"/>
<reference evidence="2" key="1">
    <citation type="submission" date="2021-03" db="EMBL/GenBank/DDBJ databases">
        <title>Draft genome sequence of rust myrtle Austropuccinia psidii MF-1, a brazilian biotype.</title>
        <authorList>
            <person name="Quecine M.C."/>
            <person name="Pachon D.M.R."/>
            <person name="Bonatelli M.L."/>
            <person name="Correr F.H."/>
            <person name="Franceschini L.M."/>
            <person name="Leite T.F."/>
            <person name="Margarido G.R.A."/>
            <person name="Almeida C.A."/>
            <person name="Ferrarezi J.A."/>
            <person name="Labate C.A."/>
        </authorList>
    </citation>
    <scope>NUCLEOTIDE SEQUENCE</scope>
    <source>
        <strain evidence="2">MF-1</strain>
    </source>
</reference>
<protein>
    <submittedName>
        <fullName evidence="2">Uncharacterized protein</fullName>
    </submittedName>
</protein>
<sequence>MPNRNMLRWQIAIGEYRVNKTILHKDGKSNKNLNGLRISPLPNDTENPAYLPEEVSPKIPIEGISDTDQKTTFFDEVRNSYTQDNNARIPCQLHTKSSEDNSSIEIF</sequence>
<evidence type="ECO:0000313" key="3">
    <source>
        <dbReference type="Proteomes" id="UP000765509"/>
    </source>
</evidence>
<evidence type="ECO:0000256" key="1">
    <source>
        <dbReference type="SAM" id="MobiDB-lite"/>
    </source>
</evidence>
<keyword evidence="3" id="KW-1185">Reference proteome</keyword>
<gene>
    <name evidence="2" type="ORF">O181_039889</name>
</gene>
<dbReference type="Proteomes" id="UP000765509">
    <property type="component" value="Unassembled WGS sequence"/>
</dbReference>
<evidence type="ECO:0000313" key="2">
    <source>
        <dbReference type="EMBL" id="MBW0500174.1"/>
    </source>
</evidence>
<name>A0A9Q3DBB9_9BASI</name>
<organism evidence="2 3">
    <name type="scientific">Austropuccinia psidii MF-1</name>
    <dbReference type="NCBI Taxonomy" id="1389203"/>
    <lineage>
        <taxon>Eukaryota</taxon>
        <taxon>Fungi</taxon>
        <taxon>Dikarya</taxon>
        <taxon>Basidiomycota</taxon>
        <taxon>Pucciniomycotina</taxon>
        <taxon>Pucciniomycetes</taxon>
        <taxon>Pucciniales</taxon>
        <taxon>Sphaerophragmiaceae</taxon>
        <taxon>Austropuccinia</taxon>
    </lineage>
</organism>
<dbReference type="EMBL" id="AVOT02015679">
    <property type="protein sequence ID" value="MBW0500174.1"/>
    <property type="molecule type" value="Genomic_DNA"/>
</dbReference>
<accession>A0A9Q3DBB9</accession>
<proteinExistence type="predicted"/>
<comment type="caution">
    <text evidence="2">The sequence shown here is derived from an EMBL/GenBank/DDBJ whole genome shotgun (WGS) entry which is preliminary data.</text>
</comment>
<feature type="region of interest" description="Disordered" evidence="1">
    <location>
        <begin position="27"/>
        <end position="51"/>
    </location>
</feature>
<dbReference type="OrthoDB" id="2507171at2759"/>